<proteinExistence type="predicted"/>
<dbReference type="AlphaFoldDB" id="L8JLD8"/>
<evidence type="ECO:0008006" key="4">
    <source>
        <dbReference type="Google" id="ProtNLM"/>
    </source>
</evidence>
<dbReference type="eggNOG" id="ENOG5032WZN">
    <property type="taxonomic scope" value="Bacteria"/>
</dbReference>
<evidence type="ECO:0000256" key="1">
    <source>
        <dbReference type="SAM" id="MobiDB-lite"/>
    </source>
</evidence>
<sequence length="154" mass="17195">MMIGGAGCKSKKKAGDVSDAEAEKARMEQEAKLRAEEEERRRAEEERLAREKARAEAEAPAQKLEMYFEAIANANSITSANQSIDEALTMFASPQTPVLIVISESGGQKDYDRPTTIKEYLNYLKDQKKNINTIGDLQVDSRGKITEIELVKQK</sequence>
<dbReference type="EMBL" id="AMZN01000084">
    <property type="protein sequence ID" value="ELR69068.1"/>
    <property type="molecule type" value="Genomic_DNA"/>
</dbReference>
<evidence type="ECO:0000313" key="2">
    <source>
        <dbReference type="EMBL" id="ELR69068.1"/>
    </source>
</evidence>
<keyword evidence="3" id="KW-1185">Reference proteome</keyword>
<dbReference type="Proteomes" id="UP000011135">
    <property type="component" value="Unassembled WGS sequence"/>
</dbReference>
<accession>L8JLD8</accession>
<gene>
    <name evidence="2" type="ORF">C900_05457</name>
</gene>
<name>L8JLD8_9BACT</name>
<protein>
    <recommendedName>
        <fullName evidence="4">Nucleoid-structuring protein H-NS</fullName>
    </recommendedName>
</protein>
<evidence type="ECO:0000313" key="3">
    <source>
        <dbReference type="Proteomes" id="UP000011135"/>
    </source>
</evidence>
<feature type="compositionally biased region" description="Basic and acidic residues" evidence="1">
    <location>
        <begin position="13"/>
        <end position="57"/>
    </location>
</feature>
<dbReference type="STRING" id="1237149.C900_05457"/>
<feature type="region of interest" description="Disordered" evidence="1">
    <location>
        <begin position="1"/>
        <end position="59"/>
    </location>
</feature>
<organism evidence="2 3">
    <name type="scientific">Fulvivirga imtechensis AK7</name>
    <dbReference type="NCBI Taxonomy" id="1237149"/>
    <lineage>
        <taxon>Bacteria</taxon>
        <taxon>Pseudomonadati</taxon>
        <taxon>Bacteroidota</taxon>
        <taxon>Cytophagia</taxon>
        <taxon>Cytophagales</taxon>
        <taxon>Fulvivirgaceae</taxon>
        <taxon>Fulvivirga</taxon>
    </lineage>
</organism>
<reference evidence="2 3" key="1">
    <citation type="submission" date="2012-12" db="EMBL/GenBank/DDBJ databases">
        <title>Genome assembly of Fulvivirga imtechensis AK7.</title>
        <authorList>
            <person name="Nupur N."/>
            <person name="Khatri I."/>
            <person name="Kumar R."/>
            <person name="Subramanian S."/>
            <person name="Pinnaka A."/>
        </authorList>
    </citation>
    <scope>NUCLEOTIDE SEQUENCE [LARGE SCALE GENOMIC DNA]</scope>
    <source>
        <strain evidence="2 3">AK7</strain>
    </source>
</reference>
<comment type="caution">
    <text evidence="2">The sequence shown here is derived from an EMBL/GenBank/DDBJ whole genome shotgun (WGS) entry which is preliminary data.</text>
</comment>